<dbReference type="GO" id="GO:0003676">
    <property type="term" value="F:nucleic acid binding"/>
    <property type="evidence" value="ECO:0007669"/>
    <property type="project" value="InterPro"/>
</dbReference>
<dbReference type="InterPro" id="IPR001667">
    <property type="entry name" value="DDH_dom"/>
</dbReference>
<organism evidence="3 4">
    <name type="scientific">Candidatus Wallbacteria bacterium GWC2_49_35</name>
    <dbReference type="NCBI Taxonomy" id="1817813"/>
    <lineage>
        <taxon>Bacteria</taxon>
        <taxon>Candidatus Walliibacteriota</taxon>
    </lineage>
</organism>
<dbReference type="SUPFAM" id="SSF64182">
    <property type="entry name" value="DHH phosphoesterases"/>
    <property type="match status" value="1"/>
</dbReference>
<accession>A0A1F7WT41</accession>
<dbReference type="STRING" id="1817813.A2008_04445"/>
<comment type="caution">
    <text evidence="3">The sequence shown here is derived from an EMBL/GenBank/DDBJ whole genome shotgun (WGS) entry which is preliminary data.</text>
</comment>
<evidence type="ECO:0008006" key="5">
    <source>
        <dbReference type="Google" id="ProtNLM"/>
    </source>
</evidence>
<dbReference type="Proteomes" id="UP000178735">
    <property type="component" value="Unassembled WGS sequence"/>
</dbReference>
<dbReference type="InterPro" id="IPR051319">
    <property type="entry name" value="Oligoribo/pAp-PDE_c-di-AMP_PDE"/>
</dbReference>
<dbReference type="PANTHER" id="PTHR47618">
    <property type="entry name" value="BIFUNCTIONAL OLIGORIBONUCLEASE AND PAP PHOSPHATASE NRNA"/>
    <property type="match status" value="1"/>
</dbReference>
<name>A0A1F7WT41_9BACT</name>
<dbReference type="Gene3D" id="3.10.310.30">
    <property type="match status" value="1"/>
</dbReference>
<evidence type="ECO:0000313" key="3">
    <source>
        <dbReference type="EMBL" id="OGM05659.1"/>
    </source>
</evidence>
<protein>
    <recommendedName>
        <fullName evidence="5">DDH domain-containing protein</fullName>
    </recommendedName>
</protein>
<gene>
    <name evidence="3" type="ORF">A2008_04445</name>
</gene>
<dbReference type="EMBL" id="MGFH01000105">
    <property type="protein sequence ID" value="OGM05659.1"/>
    <property type="molecule type" value="Genomic_DNA"/>
</dbReference>
<dbReference type="Pfam" id="PF01368">
    <property type="entry name" value="DHH"/>
    <property type="match status" value="1"/>
</dbReference>
<dbReference type="PANTHER" id="PTHR47618:SF1">
    <property type="entry name" value="BIFUNCTIONAL OLIGORIBONUCLEASE AND PAP PHOSPHATASE NRNA"/>
    <property type="match status" value="1"/>
</dbReference>
<dbReference type="InterPro" id="IPR038763">
    <property type="entry name" value="DHH_sf"/>
</dbReference>
<dbReference type="Gene3D" id="3.90.1640.10">
    <property type="entry name" value="inorganic pyrophosphatase (n-terminal core)"/>
    <property type="match status" value="1"/>
</dbReference>
<evidence type="ECO:0000259" key="1">
    <source>
        <dbReference type="Pfam" id="PF01368"/>
    </source>
</evidence>
<evidence type="ECO:0000313" key="4">
    <source>
        <dbReference type="Proteomes" id="UP000178735"/>
    </source>
</evidence>
<dbReference type="InterPro" id="IPR003156">
    <property type="entry name" value="DHHA1_dom"/>
</dbReference>
<evidence type="ECO:0000259" key="2">
    <source>
        <dbReference type="Pfam" id="PF02272"/>
    </source>
</evidence>
<reference evidence="3 4" key="1">
    <citation type="journal article" date="2016" name="Nat. Commun.">
        <title>Thousands of microbial genomes shed light on interconnected biogeochemical processes in an aquifer system.</title>
        <authorList>
            <person name="Anantharaman K."/>
            <person name="Brown C.T."/>
            <person name="Hug L.A."/>
            <person name="Sharon I."/>
            <person name="Castelle C.J."/>
            <person name="Probst A.J."/>
            <person name="Thomas B.C."/>
            <person name="Singh A."/>
            <person name="Wilkins M.J."/>
            <person name="Karaoz U."/>
            <person name="Brodie E.L."/>
            <person name="Williams K.H."/>
            <person name="Hubbard S.S."/>
            <person name="Banfield J.F."/>
        </authorList>
    </citation>
    <scope>NUCLEOTIDE SEQUENCE [LARGE SCALE GENOMIC DNA]</scope>
</reference>
<proteinExistence type="predicted"/>
<dbReference type="AlphaFoldDB" id="A0A1F7WT41"/>
<feature type="domain" description="DHHA1" evidence="2">
    <location>
        <begin position="240"/>
        <end position="316"/>
    </location>
</feature>
<dbReference type="Pfam" id="PF02272">
    <property type="entry name" value="DHHA1"/>
    <property type="match status" value="1"/>
</dbReference>
<sequence>MQEKELVKRQIVKKIKAAGDILITSHIMPDGDNIGSVCALTGALRLSGYKVDCALFDAVPEILKFLPGSSDIKRLAEIDKKYDLLIVLDSSSIERTGVPDLGKYSDFVINIDHHVCNDNFGNINLVHTNYSATVQIVFELIKKARLKFNSDIATCLYCGLMTDTVGFQTSNTDENVFKMASSLVKCGASPNHISREMFQNKSMKNIIIIGKTLSSLNFIDNGLICWGKIDQKTIKEVGALPSDCFGIVNQMISIKGVEVAVLFNERPDGKTMVDFRSKTVIDVNKIANAFGGGGHLRASGATIEGNLNDIISEVVNFAVGHIKTNYNSGLMKGTNTIESHSCGKQKGAKANTVVKSVGI</sequence>
<feature type="domain" description="DDH" evidence="1">
    <location>
        <begin position="21"/>
        <end position="159"/>
    </location>
</feature>